<reference evidence="2" key="1">
    <citation type="journal article" date="2015" name="Nature">
        <title>Complex archaea that bridge the gap between prokaryotes and eukaryotes.</title>
        <authorList>
            <person name="Spang A."/>
            <person name="Saw J.H."/>
            <person name="Jorgensen S.L."/>
            <person name="Zaremba-Niedzwiedzka K."/>
            <person name="Martijn J."/>
            <person name="Lind A.E."/>
            <person name="van Eijk R."/>
            <person name="Schleper C."/>
            <person name="Guy L."/>
            <person name="Ettema T.J."/>
        </authorList>
    </citation>
    <scope>NUCLEOTIDE SEQUENCE</scope>
</reference>
<sequence>MKIEYVNHSIANNFGSYIEINKHLRKYPELLNPILEHELSHTEKAWSVKDFKLDFFSDNKINHWNLFKFMLKYPKSFYQVLPVLYSVEKGISVDINLLIMYLTMLIVFILTIYFGVKYL</sequence>
<keyword evidence="1" id="KW-0812">Transmembrane</keyword>
<dbReference type="EMBL" id="LAZR01011049">
    <property type="protein sequence ID" value="KKM63716.1"/>
    <property type="molecule type" value="Genomic_DNA"/>
</dbReference>
<proteinExistence type="predicted"/>
<evidence type="ECO:0000313" key="2">
    <source>
        <dbReference type="EMBL" id="KKM63716.1"/>
    </source>
</evidence>
<name>A0A0F9JMS6_9ZZZZ</name>
<protein>
    <submittedName>
        <fullName evidence="2">Uncharacterized protein</fullName>
    </submittedName>
</protein>
<dbReference type="AlphaFoldDB" id="A0A0F9JMS6"/>
<comment type="caution">
    <text evidence="2">The sequence shown here is derived from an EMBL/GenBank/DDBJ whole genome shotgun (WGS) entry which is preliminary data.</text>
</comment>
<organism evidence="2">
    <name type="scientific">marine sediment metagenome</name>
    <dbReference type="NCBI Taxonomy" id="412755"/>
    <lineage>
        <taxon>unclassified sequences</taxon>
        <taxon>metagenomes</taxon>
        <taxon>ecological metagenomes</taxon>
    </lineage>
</organism>
<keyword evidence="1" id="KW-1133">Transmembrane helix</keyword>
<keyword evidence="1" id="KW-0472">Membrane</keyword>
<gene>
    <name evidence="2" type="ORF">LCGC14_1508710</name>
</gene>
<feature type="transmembrane region" description="Helical" evidence="1">
    <location>
        <begin position="95"/>
        <end position="116"/>
    </location>
</feature>
<accession>A0A0F9JMS6</accession>
<evidence type="ECO:0000256" key="1">
    <source>
        <dbReference type="SAM" id="Phobius"/>
    </source>
</evidence>